<keyword evidence="2" id="KW-1185">Reference proteome</keyword>
<comment type="caution">
    <text evidence="1">The sequence shown here is derived from an EMBL/GenBank/DDBJ whole genome shotgun (WGS) entry which is preliminary data.</text>
</comment>
<dbReference type="AlphaFoldDB" id="A0A4Y2A637"/>
<reference evidence="1 2" key="1">
    <citation type="journal article" date="2019" name="Sci. Rep.">
        <title>Orb-weaving spider Araneus ventricosus genome elucidates the spidroin gene catalogue.</title>
        <authorList>
            <person name="Kono N."/>
            <person name="Nakamura H."/>
            <person name="Ohtoshi R."/>
            <person name="Moran D.A.P."/>
            <person name="Shinohara A."/>
            <person name="Yoshida Y."/>
            <person name="Fujiwara M."/>
            <person name="Mori M."/>
            <person name="Tomita M."/>
            <person name="Arakawa K."/>
        </authorList>
    </citation>
    <scope>NUCLEOTIDE SEQUENCE [LARGE SCALE GENOMIC DNA]</scope>
</reference>
<organism evidence="1 2">
    <name type="scientific">Araneus ventricosus</name>
    <name type="common">Orbweaver spider</name>
    <name type="synonym">Epeira ventricosa</name>
    <dbReference type="NCBI Taxonomy" id="182803"/>
    <lineage>
        <taxon>Eukaryota</taxon>
        <taxon>Metazoa</taxon>
        <taxon>Ecdysozoa</taxon>
        <taxon>Arthropoda</taxon>
        <taxon>Chelicerata</taxon>
        <taxon>Arachnida</taxon>
        <taxon>Araneae</taxon>
        <taxon>Araneomorphae</taxon>
        <taxon>Entelegynae</taxon>
        <taxon>Araneoidea</taxon>
        <taxon>Araneidae</taxon>
        <taxon>Araneus</taxon>
    </lineage>
</organism>
<protein>
    <submittedName>
        <fullName evidence="1">Uncharacterized protein</fullName>
    </submittedName>
</protein>
<sequence length="90" mass="10391">MRATFGTDLVNLNRCQATSTEPELAPLLQTSAPHQRKDVRPLTYDLTCNRPNTRRISSGIRFRTWDPPGYSAYFTQMVSFWYLSFISVKT</sequence>
<evidence type="ECO:0000313" key="2">
    <source>
        <dbReference type="Proteomes" id="UP000499080"/>
    </source>
</evidence>
<name>A0A4Y2A637_ARAVE</name>
<dbReference type="Proteomes" id="UP000499080">
    <property type="component" value="Unassembled WGS sequence"/>
</dbReference>
<accession>A0A4Y2A637</accession>
<evidence type="ECO:0000313" key="1">
    <source>
        <dbReference type="EMBL" id="GBL75238.1"/>
    </source>
</evidence>
<proteinExistence type="predicted"/>
<gene>
    <name evidence="1" type="ORF">AVEN_194470_1</name>
</gene>
<dbReference type="EMBL" id="BGPR01000007">
    <property type="protein sequence ID" value="GBL75238.1"/>
    <property type="molecule type" value="Genomic_DNA"/>
</dbReference>